<dbReference type="InterPro" id="IPR040009">
    <property type="entry name" value="Mtf2/C5D6.12-like"/>
</dbReference>
<protein>
    <recommendedName>
        <fullName evidence="2">Mtf2-like C-terminal domain-containing protein</fullName>
    </recommendedName>
</protein>
<feature type="compositionally biased region" description="Basic and acidic residues" evidence="1">
    <location>
        <begin position="38"/>
        <end position="51"/>
    </location>
</feature>
<dbReference type="GO" id="GO:0005739">
    <property type="term" value="C:mitochondrion"/>
    <property type="evidence" value="ECO:0007669"/>
    <property type="project" value="InterPro"/>
</dbReference>
<name>A0A4U0WU14_9PEZI</name>
<dbReference type="InterPro" id="IPR043837">
    <property type="entry name" value="Mtf2-like_C"/>
</dbReference>
<dbReference type="PANTHER" id="PTHR39468:SF1">
    <property type="entry name" value="MTF2-LIKE C-TERMINAL DOMAIN-CONTAINING PROTEIN"/>
    <property type="match status" value="1"/>
</dbReference>
<gene>
    <name evidence="3" type="ORF">B0A49_08456</name>
</gene>
<dbReference type="EMBL" id="NAJN01001013">
    <property type="protein sequence ID" value="TKA66487.1"/>
    <property type="molecule type" value="Genomic_DNA"/>
</dbReference>
<dbReference type="AlphaFoldDB" id="A0A4U0WU14"/>
<dbReference type="PANTHER" id="PTHR39468">
    <property type="entry name" value="CHROMOSOME 7, WHOLE GENOME SHOTGUN SEQUENCE"/>
    <property type="match status" value="1"/>
</dbReference>
<dbReference type="STRING" id="331657.A0A4U0WU14"/>
<dbReference type="Pfam" id="PF19189">
    <property type="entry name" value="Mtf2"/>
    <property type="match status" value="1"/>
</dbReference>
<dbReference type="Proteomes" id="UP000308768">
    <property type="component" value="Unassembled WGS sequence"/>
</dbReference>
<feature type="compositionally biased region" description="Basic and acidic residues" evidence="1">
    <location>
        <begin position="1"/>
        <end position="22"/>
    </location>
</feature>
<keyword evidence="4" id="KW-1185">Reference proteome</keyword>
<reference evidence="3 4" key="1">
    <citation type="submission" date="2017-03" db="EMBL/GenBank/DDBJ databases">
        <title>Genomes of endolithic fungi from Antarctica.</title>
        <authorList>
            <person name="Coleine C."/>
            <person name="Masonjones S."/>
            <person name="Stajich J.E."/>
        </authorList>
    </citation>
    <scope>NUCLEOTIDE SEQUENCE [LARGE SCALE GENOMIC DNA]</scope>
    <source>
        <strain evidence="3 4">CCFEE 5187</strain>
    </source>
</reference>
<feature type="region of interest" description="Disordered" evidence="1">
    <location>
        <begin position="173"/>
        <end position="220"/>
    </location>
</feature>
<dbReference type="OrthoDB" id="2444174at2759"/>
<evidence type="ECO:0000256" key="1">
    <source>
        <dbReference type="SAM" id="MobiDB-lite"/>
    </source>
</evidence>
<feature type="region of interest" description="Disordered" evidence="1">
    <location>
        <begin position="1"/>
        <end position="54"/>
    </location>
</feature>
<feature type="compositionally biased region" description="Basic and acidic residues" evidence="1">
    <location>
        <begin position="202"/>
        <end position="220"/>
    </location>
</feature>
<accession>A0A4U0WU14</accession>
<evidence type="ECO:0000313" key="4">
    <source>
        <dbReference type="Proteomes" id="UP000308768"/>
    </source>
</evidence>
<comment type="caution">
    <text evidence="3">The sequence shown here is derived from an EMBL/GenBank/DDBJ whole genome shotgun (WGS) entry which is preliminary data.</text>
</comment>
<sequence>MEIEATHEERQASTITDGERASFARLFDMMVTSSAEPEVPKPQEKRKEPRKAAQALDGLDDLLDNAVRKAKREPPHLTRPKSFIHRLPRSLQDMAASAAEVAQQRRNAFEEAITTERDPHDPMKLRQDEDYRKVEGLLVAAQTDLELWNVLEDNVFARIRKLDLDNENPVKSRIGADKAKKTKRGRPKKETAPAPDTSLSHLVHDSSGNEKRTESPRDGAVDEATAAELAIIGPNYPSFLLRAMRILRHDFPSSLLALSLLPAVKGLGRASYILGASTQLYNELIAIMWHTWADFDAIDELLQEMDRGGLEFNHATLDLLLAIRRQKSHVSDGKYGPAMGAVWEMSRFRRGLEKMDTWRGVVSERLEADAIRKANEQLAEADEAQQDDYSQA</sequence>
<evidence type="ECO:0000259" key="2">
    <source>
        <dbReference type="Pfam" id="PF19189"/>
    </source>
</evidence>
<feature type="domain" description="Mtf2-like C-terminal" evidence="2">
    <location>
        <begin position="140"/>
        <end position="349"/>
    </location>
</feature>
<organism evidence="3 4">
    <name type="scientific">Cryomyces minteri</name>
    <dbReference type="NCBI Taxonomy" id="331657"/>
    <lineage>
        <taxon>Eukaryota</taxon>
        <taxon>Fungi</taxon>
        <taxon>Dikarya</taxon>
        <taxon>Ascomycota</taxon>
        <taxon>Pezizomycotina</taxon>
        <taxon>Dothideomycetes</taxon>
        <taxon>Dothideomycetes incertae sedis</taxon>
        <taxon>Cryomyces</taxon>
    </lineage>
</organism>
<evidence type="ECO:0000313" key="3">
    <source>
        <dbReference type="EMBL" id="TKA66487.1"/>
    </source>
</evidence>
<proteinExistence type="predicted"/>